<sequence length="189" mass="20967">MYGTYAYSNGAKVLGILVPLFLTIALVMICVGIGLPYWIILGETNYGLFQVCNSTMFTQCFTSVSYFSNYTNNSLTFWYTMIFLACFGALFMLISEICVFIYPCYKVITTQKIIVGVVLVIFLLLGSFFILSVNGLMIGVAVESALTKTTASQAFNYVGWTFYLCGVGGILALVTSIMFIIHLYLAVYH</sequence>
<dbReference type="EMBL" id="UYJE01005448">
    <property type="protein sequence ID" value="VDI37480.1"/>
    <property type="molecule type" value="Genomic_DNA"/>
</dbReference>
<dbReference type="OrthoDB" id="6086450at2759"/>
<dbReference type="Proteomes" id="UP000596742">
    <property type="component" value="Unassembled WGS sequence"/>
</dbReference>
<dbReference type="Gene3D" id="1.20.140.150">
    <property type="match status" value="1"/>
</dbReference>
<evidence type="ECO:0000256" key="1">
    <source>
        <dbReference type="SAM" id="Phobius"/>
    </source>
</evidence>
<dbReference type="AlphaFoldDB" id="A0A8B6EP52"/>
<feature type="transmembrane region" description="Helical" evidence="1">
    <location>
        <begin position="77"/>
        <end position="102"/>
    </location>
</feature>
<name>A0A8B6EP52_MYTGA</name>
<gene>
    <name evidence="2" type="ORF">MGAL_10B016766</name>
</gene>
<accession>A0A8B6EP52</accession>
<keyword evidence="1" id="KW-1133">Transmembrane helix</keyword>
<proteinExistence type="predicted"/>
<keyword evidence="1" id="KW-0812">Transmembrane</keyword>
<protein>
    <submittedName>
        <fullName evidence="2">Uncharacterized protein</fullName>
    </submittedName>
</protein>
<keyword evidence="1" id="KW-0472">Membrane</keyword>
<comment type="caution">
    <text evidence="2">The sequence shown here is derived from an EMBL/GenBank/DDBJ whole genome shotgun (WGS) entry which is preliminary data.</text>
</comment>
<evidence type="ECO:0000313" key="3">
    <source>
        <dbReference type="Proteomes" id="UP000596742"/>
    </source>
</evidence>
<feature type="transmembrane region" description="Helical" evidence="1">
    <location>
        <begin position="114"/>
        <end position="140"/>
    </location>
</feature>
<organism evidence="2 3">
    <name type="scientific">Mytilus galloprovincialis</name>
    <name type="common">Mediterranean mussel</name>
    <dbReference type="NCBI Taxonomy" id="29158"/>
    <lineage>
        <taxon>Eukaryota</taxon>
        <taxon>Metazoa</taxon>
        <taxon>Spiralia</taxon>
        <taxon>Lophotrochozoa</taxon>
        <taxon>Mollusca</taxon>
        <taxon>Bivalvia</taxon>
        <taxon>Autobranchia</taxon>
        <taxon>Pteriomorphia</taxon>
        <taxon>Mytilida</taxon>
        <taxon>Mytiloidea</taxon>
        <taxon>Mytilidae</taxon>
        <taxon>Mytilinae</taxon>
        <taxon>Mytilus</taxon>
    </lineage>
</organism>
<reference evidence="2" key="1">
    <citation type="submission" date="2018-11" db="EMBL/GenBank/DDBJ databases">
        <authorList>
            <person name="Alioto T."/>
            <person name="Alioto T."/>
        </authorList>
    </citation>
    <scope>NUCLEOTIDE SEQUENCE</scope>
</reference>
<keyword evidence="3" id="KW-1185">Reference proteome</keyword>
<feature type="transmembrane region" description="Helical" evidence="1">
    <location>
        <begin position="160"/>
        <end position="187"/>
    </location>
</feature>
<evidence type="ECO:0000313" key="2">
    <source>
        <dbReference type="EMBL" id="VDI37480.1"/>
    </source>
</evidence>
<feature type="transmembrane region" description="Helical" evidence="1">
    <location>
        <begin position="12"/>
        <end position="39"/>
    </location>
</feature>